<proteinExistence type="predicted"/>
<sequence>MVLAYQTNKKP</sequence>
<reference evidence="1" key="1">
    <citation type="submission" date="2018-02" db="EMBL/GenBank/DDBJ databases">
        <title>Rhizophora mucronata_Transcriptome.</title>
        <authorList>
            <person name="Meera S.P."/>
            <person name="Sreeshan A."/>
            <person name="Augustine A."/>
        </authorList>
    </citation>
    <scope>NUCLEOTIDE SEQUENCE</scope>
    <source>
        <tissue evidence="1">Leaf</tissue>
    </source>
</reference>
<accession>A0A2P2IH59</accession>
<name>A0A2P2IH59_RHIMU</name>
<dbReference type="EMBL" id="GGEC01000024">
    <property type="protein sequence ID" value="MBW80507.1"/>
    <property type="molecule type" value="Transcribed_RNA"/>
</dbReference>
<evidence type="ECO:0000313" key="1">
    <source>
        <dbReference type="EMBL" id="MBW80507.1"/>
    </source>
</evidence>
<protein>
    <submittedName>
        <fullName evidence="1">Uncharacterized protein</fullName>
    </submittedName>
</protein>
<organism evidence="1">
    <name type="scientific">Rhizophora mucronata</name>
    <name type="common">Asiatic mangrove</name>
    <dbReference type="NCBI Taxonomy" id="61149"/>
    <lineage>
        <taxon>Eukaryota</taxon>
        <taxon>Viridiplantae</taxon>
        <taxon>Streptophyta</taxon>
        <taxon>Embryophyta</taxon>
        <taxon>Tracheophyta</taxon>
        <taxon>Spermatophyta</taxon>
        <taxon>Magnoliopsida</taxon>
        <taxon>eudicotyledons</taxon>
        <taxon>Gunneridae</taxon>
        <taxon>Pentapetalae</taxon>
        <taxon>rosids</taxon>
        <taxon>fabids</taxon>
        <taxon>Malpighiales</taxon>
        <taxon>Rhizophoraceae</taxon>
        <taxon>Rhizophora</taxon>
    </lineage>
</organism>